<name>A0A2S7U557_9BACT</name>
<dbReference type="InterPro" id="IPR024607">
    <property type="entry name" value="Sulfatase_CS"/>
</dbReference>
<accession>A0A2S7U557</accession>
<dbReference type="PANTHER" id="PTHR42693:SF53">
    <property type="entry name" value="ENDO-4-O-SULFATASE"/>
    <property type="match status" value="1"/>
</dbReference>
<evidence type="ECO:0000256" key="3">
    <source>
        <dbReference type="ARBA" id="ARBA00022801"/>
    </source>
</evidence>
<evidence type="ECO:0000256" key="1">
    <source>
        <dbReference type="ARBA" id="ARBA00008779"/>
    </source>
</evidence>
<dbReference type="PANTHER" id="PTHR42693">
    <property type="entry name" value="ARYLSULFATASE FAMILY MEMBER"/>
    <property type="match status" value="1"/>
</dbReference>
<dbReference type="PROSITE" id="PS00149">
    <property type="entry name" value="SULFATASE_2"/>
    <property type="match status" value="1"/>
</dbReference>
<dbReference type="PROSITE" id="PS00523">
    <property type="entry name" value="SULFATASE_1"/>
    <property type="match status" value="1"/>
</dbReference>
<dbReference type="CDD" id="cd16143">
    <property type="entry name" value="ARS_like"/>
    <property type="match status" value="1"/>
</dbReference>
<comment type="similarity">
    <text evidence="1">Belongs to the sulfatase family.</text>
</comment>
<dbReference type="GO" id="GO:0046872">
    <property type="term" value="F:metal ion binding"/>
    <property type="evidence" value="ECO:0007669"/>
    <property type="project" value="UniProtKB-KW"/>
</dbReference>
<dbReference type="Pfam" id="PF00884">
    <property type="entry name" value="Sulfatase"/>
    <property type="match status" value="1"/>
</dbReference>
<feature type="domain" description="Sulfatase N-terminal" evidence="6">
    <location>
        <begin position="30"/>
        <end position="361"/>
    </location>
</feature>
<dbReference type="SUPFAM" id="SSF53649">
    <property type="entry name" value="Alkaline phosphatase-like"/>
    <property type="match status" value="1"/>
</dbReference>
<dbReference type="Gene3D" id="3.30.1120.10">
    <property type="match status" value="1"/>
</dbReference>
<evidence type="ECO:0000259" key="6">
    <source>
        <dbReference type="Pfam" id="PF00884"/>
    </source>
</evidence>
<keyword evidence="4" id="KW-0106">Calcium</keyword>
<dbReference type="AlphaFoldDB" id="A0A2S7U557"/>
<dbReference type="RefSeq" id="WP_105043961.1">
    <property type="nucleotide sequence ID" value="NZ_MQWA01000001.1"/>
</dbReference>
<evidence type="ECO:0000313" key="7">
    <source>
        <dbReference type="EMBL" id="PQJ29462.1"/>
    </source>
</evidence>
<keyword evidence="3" id="KW-0378">Hydrolase</keyword>
<gene>
    <name evidence="7" type="ORF">BSZ32_13830</name>
</gene>
<evidence type="ECO:0000256" key="4">
    <source>
        <dbReference type="ARBA" id="ARBA00022837"/>
    </source>
</evidence>
<dbReference type="EMBL" id="MQWA01000001">
    <property type="protein sequence ID" value="PQJ29462.1"/>
    <property type="molecule type" value="Genomic_DNA"/>
</dbReference>
<feature type="signal peptide" evidence="5">
    <location>
        <begin position="1"/>
        <end position="24"/>
    </location>
</feature>
<evidence type="ECO:0000256" key="2">
    <source>
        <dbReference type="ARBA" id="ARBA00022723"/>
    </source>
</evidence>
<comment type="caution">
    <text evidence="7">The sequence shown here is derived from an EMBL/GenBank/DDBJ whole genome shotgun (WGS) entry which is preliminary data.</text>
</comment>
<evidence type="ECO:0000313" key="8">
    <source>
        <dbReference type="Proteomes" id="UP000239907"/>
    </source>
</evidence>
<keyword evidence="8" id="KW-1185">Reference proteome</keyword>
<sequence>MNKRFVLILSALSLLLISHKRAWADTGKKPNVIFILADDFGYGDMSCYGATHFKTPACDRLADEGMRFTDAHSPSAVCTPTRYSILTGRYNWRSWLKNWVLQENHPLLIDTDRLTMGKLFQQAGYSTGCIGKWHLGWGTELGTDFSGEVKPGPLEVGFDSFYGVPFSHNSGKSRRVFMRDRRIVNLKPGLKFNSKEAMKNTVRKLENTAIDLSNEAVAFIDKNKDKPFFLYYPTTNIHFPLTPNSRFKGTTKAGIYGEFVVEFDWAVQQVVEALERNGISDNTIVVVTSDNGARPPGKLKDLEAFNNHPCNGPWRGTKRHIHEAGHRIPLIVRWPGKVKAGTLSDETVCLTDFFTTFAKILNQPIPNNAGEDSYDLTNLLTGKPHKHPLREATVHHSVSGQFAIRQGDWKLIEGSSNGDYPKNDEGKIDVKTWNPERDPTTGKWTKLDYFQLKPDGKFQLYNLKSDPKEQKNLSVKHPEKVRQLLKLLNSYRSNQRSAPIVGK</sequence>
<reference evidence="7 8" key="1">
    <citation type="submission" date="2016-12" db="EMBL/GenBank/DDBJ databases">
        <title>Study of bacterial adaptation to deep sea.</title>
        <authorList>
            <person name="Song J."/>
            <person name="Yoshizawa S."/>
            <person name="Kogure K."/>
        </authorList>
    </citation>
    <scope>NUCLEOTIDE SEQUENCE [LARGE SCALE GENOMIC DNA]</scope>
    <source>
        <strain evidence="7 8">SAORIC-165</strain>
    </source>
</reference>
<dbReference type="Proteomes" id="UP000239907">
    <property type="component" value="Unassembled WGS sequence"/>
</dbReference>
<dbReference type="InterPro" id="IPR017850">
    <property type="entry name" value="Alkaline_phosphatase_core_sf"/>
</dbReference>
<dbReference type="OrthoDB" id="9762324at2"/>
<keyword evidence="5" id="KW-0732">Signal</keyword>
<dbReference type="InterPro" id="IPR050738">
    <property type="entry name" value="Sulfatase"/>
</dbReference>
<keyword evidence="2" id="KW-0479">Metal-binding</keyword>
<feature type="chain" id="PRO_5015703007" description="Sulfatase N-terminal domain-containing protein" evidence="5">
    <location>
        <begin position="25"/>
        <end position="503"/>
    </location>
</feature>
<protein>
    <recommendedName>
        <fullName evidence="6">Sulfatase N-terminal domain-containing protein</fullName>
    </recommendedName>
</protein>
<evidence type="ECO:0000256" key="5">
    <source>
        <dbReference type="SAM" id="SignalP"/>
    </source>
</evidence>
<organism evidence="7 8">
    <name type="scientific">Rubritalea profundi</name>
    <dbReference type="NCBI Taxonomy" id="1658618"/>
    <lineage>
        <taxon>Bacteria</taxon>
        <taxon>Pseudomonadati</taxon>
        <taxon>Verrucomicrobiota</taxon>
        <taxon>Verrucomicrobiia</taxon>
        <taxon>Verrucomicrobiales</taxon>
        <taxon>Rubritaleaceae</taxon>
        <taxon>Rubritalea</taxon>
    </lineage>
</organism>
<dbReference type="Gene3D" id="3.40.720.10">
    <property type="entry name" value="Alkaline Phosphatase, subunit A"/>
    <property type="match status" value="1"/>
</dbReference>
<proteinExistence type="inferred from homology"/>
<dbReference type="InterPro" id="IPR000917">
    <property type="entry name" value="Sulfatase_N"/>
</dbReference>
<dbReference type="GO" id="GO:0004065">
    <property type="term" value="F:arylsulfatase activity"/>
    <property type="evidence" value="ECO:0007669"/>
    <property type="project" value="TreeGrafter"/>
</dbReference>